<reference evidence="1" key="2">
    <citation type="submission" date="2020-09" db="EMBL/GenBank/DDBJ databases">
        <authorList>
            <person name="Sun Q."/>
            <person name="Ohkuma M."/>
        </authorList>
    </citation>
    <scope>NUCLEOTIDE SEQUENCE</scope>
    <source>
        <strain evidence="1">JCM 3086</strain>
    </source>
</reference>
<dbReference type="InterPro" id="IPR010982">
    <property type="entry name" value="Lambda_DNA-bd_dom_sf"/>
</dbReference>
<name>A0A917UPD9_9ACTN</name>
<evidence type="ECO:0000313" key="2">
    <source>
        <dbReference type="Proteomes" id="UP000657574"/>
    </source>
</evidence>
<dbReference type="SUPFAM" id="SSF47413">
    <property type="entry name" value="lambda repressor-like DNA-binding domains"/>
    <property type="match status" value="1"/>
</dbReference>
<proteinExistence type="predicted"/>
<dbReference type="AlphaFoldDB" id="A0A917UPD9"/>
<dbReference type="RefSeq" id="WP_229841714.1">
    <property type="nucleotide sequence ID" value="NZ_BMQA01000147.1"/>
</dbReference>
<sequence length="247" mass="26274">MAEEESFGVLLGRLAKRRQLDLDALARSADVGGPELKNLLRGGGPSPPLLRRLAPVLGLHTADLFVIASVAVPYDLAPAHPTAGSWVPGLVRNAVGLPPDGRNFLRGFVRSLPRKARELPVPTSPAFERYPHGPGAVLMGLARNRNLGWVAVAKTFLVVTGRYWSAATYGGVGRGTTPVTAELLADFCAVLDVPSEDLVTVTGVALPEASSRAKPAGEGVAELIWDVRHLTCSQLQEARNLAESIRR</sequence>
<dbReference type="Proteomes" id="UP000657574">
    <property type="component" value="Unassembled WGS sequence"/>
</dbReference>
<protein>
    <submittedName>
        <fullName evidence="1">Uncharacterized protein</fullName>
    </submittedName>
</protein>
<evidence type="ECO:0000313" key="1">
    <source>
        <dbReference type="EMBL" id="GGJ72384.1"/>
    </source>
</evidence>
<dbReference type="GO" id="GO:0003677">
    <property type="term" value="F:DNA binding"/>
    <property type="evidence" value="ECO:0007669"/>
    <property type="project" value="InterPro"/>
</dbReference>
<comment type="caution">
    <text evidence="1">The sequence shown here is derived from an EMBL/GenBank/DDBJ whole genome shotgun (WGS) entry which is preliminary data.</text>
</comment>
<reference evidence="1" key="1">
    <citation type="journal article" date="2014" name="Int. J. Syst. Evol. Microbiol.">
        <title>Complete genome sequence of Corynebacterium casei LMG S-19264T (=DSM 44701T), isolated from a smear-ripened cheese.</title>
        <authorList>
            <consortium name="US DOE Joint Genome Institute (JGI-PGF)"/>
            <person name="Walter F."/>
            <person name="Albersmeier A."/>
            <person name="Kalinowski J."/>
            <person name="Ruckert C."/>
        </authorList>
    </citation>
    <scope>NUCLEOTIDE SEQUENCE</scope>
    <source>
        <strain evidence="1">JCM 3086</strain>
    </source>
</reference>
<gene>
    <name evidence="1" type="ORF">GCM10010121_098730</name>
</gene>
<accession>A0A917UPD9</accession>
<keyword evidence="2" id="KW-1185">Reference proteome</keyword>
<organism evidence="1 2">
    <name type="scientific">Streptomyces brasiliensis</name>
    <dbReference type="NCBI Taxonomy" id="1954"/>
    <lineage>
        <taxon>Bacteria</taxon>
        <taxon>Bacillati</taxon>
        <taxon>Actinomycetota</taxon>
        <taxon>Actinomycetes</taxon>
        <taxon>Kitasatosporales</taxon>
        <taxon>Streptomycetaceae</taxon>
        <taxon>Streptomyces</taxon>
    </lineage>
</organism>
<dbReference type="EMBL" id="BMQA01000147">
    <property type="protein sequence ID" value="GGJ72384.1"/>
    <property type="molecule type" value="Genomic_DNA"/>
</dbReference>